<dbReference type="InterPro" id="IPR019185">
    <property type="entry name" value="Integral_membrane_SYS1-rel"/>
</dbReference>
<dbReference type="GO" id="GO:0034067">
    <property type="term" value="P:protein localization to Golgi apparatus"/>
    <property type="evidence" value="ECO:0007669"/>
    <property type="project" value="TreeGrafter"/>
</dbReference>
<feature type="transmembrane region" description="Helical" evidence="9">
    <location>
        <begin position="20"/>
        <end position="42"/>
    </location>
</feature>
<keyword evidence="4 9" id="KW-0812">Transmembrane</keyword>
<organism evidence="10 11">
    <name type="scientific">Malassezia restricta (strain ATCC 96810 / NBRC 103918 / CBS 7877)</name>
    <name type="common">Seborrheic dermatitis infection agent</name>
    <dbReference type="NCBI Taxonomy" id="425264"/>
    <lineage>
        <taxon>Eukaryota</taxon>
        <taxon>Fungi</taxon>
        <taxon>Dikarya</taxon>
        <taxon>Basidiomycota</taxon>
        <taxon>Ustilaginomycotina</taxon>
        <taxon>Malasseziomycetes</taxon>
        <taxon>Malasseziales</taxon>
        <taxon>Malasseziaceae</taxon>
        <taxon>Malassezia</taxon>
    </lineage>
</organism>
<reference evidence="10 11" key="1">
    <citation type="submission" date="2018-10" db="EMBL/GenBank/DDBJ databases">
        <title>Complete genome sequence of Malassezia restricta CBS 7877.</title>
        <authorList>
            <person name="Morand S.C."/>
            <person name="Bertignac M."/>
            <person name="Iltis A."/>
            <person name="Kolder I."/>
            <person name="Pirovano W."/>
            <person name="Jourdain R."/>
            <person name="Clavaud C."/>
        </authorList>
    </citation>
    <scope>NUCLEOTIDE SEQUENCE [LARGE SCALE GENOMIC DNA]</scope>
    <source>
        <strain evidence="10 11">CBS 7877</strain>
    </source>
</reference>
<keyword evidence="7" id="KW-0333">Golgi apparatus</keyword>
<dbReference type="Proteomes" id="UP000269793">
    <property type="component" value="Chromosome IV"/>
</dbReference>
<dbReference type="VEuPathDB" id="FungiDB:DNF11_2590"/>
<dbReference type="GO" id="GO:0005802">
    <property type="term" value="C:trans-Golgi network"/>
    <property type="evidence" value="ECO:0007669"/>
    <property type="project" value="TreeGrafter"/>
</dbReference>
<evidence type="ECO:0000256" key="2">
    <source>
        <dbReference type="ARBA" id="ARBA00008160"/>
    </source>
</evidence>
<evidence type="ECO:0000256" key="3">
    <source>
        <dbReference type="ARBA" id="ARBA00022448"/>
    </source>
</evidence>
<dbReference type="PANTHER" id="PTHR12952:SF0">
    <property type="entry name" value="PROTEIN SYS1 HOMOLOG"/>
    <property type="match status" value="1"/>
</dbReference>
<keyword evidence="8 9" id="KW-0472">Membrane</keyword>
<dbReference type="PANTHER" id="PTHR12952">
    <property type="entry name" value="SYS1"/>
    <property type="match status" value="1"/>
</dbReference>
<comment type="subcellular location">
    <subcellularLocation>
        <location evidence="1">Golgi apparatus membrane</location>
        <topology evidence="1">Multi-pass membrane protein</topology>
    </subcellularLocation>
</comment>
<dbReference type="GO" id="GO:0043001">
    <property type="term" value="P:Golgi to plasma membrane protein transport"/>
    <property type="evidence" value="ECO:0007669"/>
    <property type="project" value="TreeGrafter"/>
</dbReference>
<evidence type="ECO:0000256" key="6">
    <source>
        <dbReference type="ARBA" id="ARBA00022989"/>
    </source>
</evidence>
<accession>A0A3G2S6P2</accession>
<dbReference type="STRING" id="425264.A0A3G2S6P2"/>
<evidence type="ECO:0000313" key="11">
    <source>
        <dbReference type="Proteomes" id="UP000269793"/>
    </source>
</evidence>
<keyword evidence="6 9" id="KW-1133">Transmembrane helix</keyword>
<dbReference type="OrthoDB" id="542931at2759"/>
<evidence type="ECO:0000256" key="4">
    <source>
        <dbReference type="ARBA" id="ARBA00022692"/>
    </source>
</evidence>
<feature type="transmembrane region" description="Helical" evidence="9">
    <location>
        <begin position="215"/>
        <end position="244"/>
    </location>
</feature>
<sequence>MPWPVQLPTALHGWDPWRILAQICVLQCVHYILLATFVPPLLSIFTEPAALRFEGGPAQVGMMLDWREVASKPTWDWTHLMDLVGWKPSDETPAVPWTPTEQAALSDWTAGSIWLQGSNASGPVEPTVVAPSRFRWNDTSPTLTNDVSPPTTDSVEQQLEAWEYRRTHDKRRGWAISAAWMLTVFFDVQVLYYLVRKPTHVLDFVSTMHFTHLLITTWVAGAVPYALYWWALMIVHASLCIILAERFAIQREMRMGFTDHAVLDDMEMHRR</sequence>
<evidence type="ECO:0000256" key="9">
    <source>
        <dbReference type="SAM" id="Phobius"/>
    </source>
</evidence>
<name>A0A3G2S6P2_MALR7</name>
<dbReference type="EMBL" id="CP033151">
    <property type="protein sequence ID" value="AYO43540.1"/>
    <property type="molecule type" value="Genomic_DNA"/>
</dbReference>
<protein>
    <submittedName>
        <fullName evidence="10">Integral membrane protein S linking to the transGolgi network</fullName>
    </submittedName>
</protein>
<evidence type="ECO:0000256" key="5">
    <source>
        <dbReference type="ARBA" id="ARBA00022927"/>
    </source>
</evidence>
<evidence type="ECO:0000256" key="7">
    <source>
        <dbReference type="ARBA" id="ARBA00023034"/>
    </source>
</evidence>
<evidence type="ECO:0000256" key="1">
    <source>
        <dbReference type="ARBA" id="ARBA00004653"/>
    </source>
</evidence>
<keyword evidence="3" id="KW-0813">Transport</keyword>
<comment type="similarity">
    <text evidence="2">Belongs to the SYS1 family.</text>
</comment>
<evidence type="ECO:0000313" key="10">
    <source>
        <dbReference type="EMBL" id="AYO43540.1"/>
    </source>
</evidence>
<proteinExistence type="inferred from homology"/>
<dbReference type="AlphaFoldDB" id="A0A3G2S6P2"/>
<feature type="transmembrane region" description="Helical" evidence="9">
    <location>
        <begin position="174"/>
        <end position="195"/>
    </location>
</feature>
<dbReference type="GO" id="GO:0006895">
    <property type="term" value="P:Golgi to endosome transport"/>
    <property type="evidence" value="ECO:0007669"/>
    <property type="project" value="TreeGrafter"/>
</dbReference>
<dbReference type="GO" id="GO:0000139">
    <property type="term" value="C:Golgi membrane"/>
    <property type="evidence" value="ECO:0007669"/>
    <property type="project" value="UniProtKB-SubCell"/>
</dbReference>
<keyword evidence="5" id="KW-0653">Protein transport</keyword>
<dbReference type="Pfam" id="PF09801">
    <property type="entry name" value="SYS1"/>
    <property type="match status" value="1"/>
</dbReference>
<evidence type="ECO:0000256" key="8">
    <source>
        <dbReference type="ARBA" id="ARBA00023136"/>
    </source>
</evidence>
<keyword evidence="11" id="KW-1185">Reference proteome</keyword>
<dbReference type="GO" id="GO:0005829">
    <property type="term" value="C:cytosol"/>
    <property type="evidence" value="ECO:0007669"/>
    <property type="project" value="GOC"/>
</dbReference>
<gene>
    <name evidence="10" type="ORF">DNF11_2590</name>
</gene>